<dbReference type="Proteomes" id="UP000001416">
    <property type="component" value="Chromosome"/>
</dbReference>
<dbReference type="HOGENOM" id="CLU_2221410_0_0_4"/>
<keyword evidence="3" id="KW-1185">Reference proteome</keyword>
<evidence type="ECO:0000259" key="1">
    <source>
        <dbReference type="Pfam" id="PF21247"/>
    </source>
</evidence>
<dbReference type="Pfam" id="PF21247">
    <property type="entry name" value="Fic-like_C"/>
    <property type="match status" value="1"/>
</dbReference>
<reference evidence="2 3" key="1">
    <citation type="journal article" date="2003" name="J. Bacteriol.">
        <title>Complete genome sequence of the ammonia-oxidizing bacterium and obligate chemolithoautotroph Nitrosomonas europaea.</title>
        <authorList>
            <person name="Chain P."/>
            <person name="Lamerdin J."/>
            <person name="Larimer F."/>
            <person name="Regala W."/>
            <person name="Land M."/>
            <person name="Hauser L."/>
            <person name="Hooper A."/>
            <person name="Klotz M."/>
            <person name="Norton J."/>
            <person name="Sayavedra-Soto L."/>
            <person name="Arciero D."/>
            <person name="Hommes N."/>
            <person name="Whittaker M."/>
            <person name="Arp D."/>
        </authorList>
    </citation>
    <scope>NUCLEOTIDE SEQUENCE [LARGE SCALE GENOMIC DNA]</scope>
    <source>
        <strain evidence="3">ATCC 19718 / CIP 103999 / KCTC 2705 / NBRC 14298</strain>
    </source>
</reference>
<dbReference type="RefSeq" id="WP_011111104.1">
    <property type="nucleotide sequence ID" value="NC_004757.1"/>
</dbReference>
<evidence type="ECO:0000313" key="2">
    <source>
        <dbReference type="EMBL" id="CAD84384.1"/>
    </source>
</evidence>
<gene>
    <name evidence="2" type="ordered locus">NE0473</name>
</gene>
<dbReference type="InterPro" id="IPR049514">
    <property type="entry name" value="Fic-like_C"/>
</dbReference>
<protein>
    <recommendedName>
        <fullName evidence="1">Filamentation induced by cAMP protein Fic-like C-terminal domain-containing protein</fullName>
    </recommendedName>
</protein>
<dbReference type="GeneID" id="87103681"/>
<sequence>MKVITYYQVIADSTAQTDCAFFIEFMLTVIEETLSESQIITPQATLQDIPQAVLEIMEQYPGLAEFCQHPRSCTELQAFYHLNDREHFRKAVLTPLLDAGWLRRTQPDKPNSPRQKYFREH</sequence>
<organism evidence="2 3">
    <name type="scientific">Nitrosomonas europaea (strain ATCC 19718 / CIP 103999 / KCTC 2705 / NBRC 14298)</name>
    <dbReference type="NCBI Taxonomy" id="228410"/>
    <lineage>
        <taxon>Bacteria</taxon>
        <taxon>Pseudomonadati</taxon>
        <taxon>Pseudomonadota</taxon>
        <taxon>Betaproteobacteria</taxon>
        <taxon>Nitrosomonadales</taxon>
        <taxon>Nitrosomonadaceae</taxon>
        <taxon>Nitrosomonas</taxon>
    </lineage>
</organism>
<dbReference type="OrthoDB" id="9768354at2"/>
<name>Q82X27_NITEU</name>
<dbReference type="STRING" id="228410.NE0473"/>
<proteinExistence type="predicted"/>
<dbReference type="eggNOG" id="COG2865">
    <property type="taxonomic scope" value="Bacteria"/>
</dbReference>
<evidence type="ECO:0000313" key="3">
    <source>
        <dbReference type="Proteomes" id="UP000001416"/>
    </source>
</evidence>
<dbReference type="AlphaFoldDB" id="Q82X27"/>
<accession>Q82X27</accession>
<dbReference type="EMBL" id="AL954747">
    <property type="protein sequence ID" value="CAD84384.1"/>
    <property type="molecule type" value="Genomic_DNA"/>
</dbReference>
<feature type="domain" description="Filamentation induced by cAMP protein Fic-like C-terminal" evidence="1">
    <location>
        <begin position="69"/>
        <end position="117"/>
    </location>
</feature>
<dbReference type="KEGG" id="neu:NE0473"/>